<comment type="caution">
    <text evidence="1">The sequence shown here is derived from an EMBL/GenBank/DDBJ whole genome shotgun (WGS) entry which is preliminary data.</text>
</comment>
<proteinExistence type="predicted"/>
<accession>A0A4Z2EQ75</accession>
<evidence type="ECO:0000313" key="2">
    <source>
        <dbReference type="Proteomes" id="UP000314294"/>
    </source>
</evidence>
<dbReference type="EMBL" id="SRLO01003963">
    <property type="protein sequence ID" value="TNN30949.1"/>
    <property type="molecule type" value="Genomic_DNA"/>
</dbReference>
<reference evidence="1 2" key="1">
    <citation type="submission" date="2019-03" db="EMBL/GenBank/DDBJ databases">
        <title>First draft genome of Liparis tanakae, snailfish: a comprehensive survey of snailfish specific genes.</title>
        <authorList>
            <person name="Kim W."/>
            <person name="Song I."/>
            <person name="Jeong J.-H."/>
            <person name="Kim D."/>
            <person name="Kim S."/>
            <person name="Ryu S."/>
            <person name="Song J.Y."/>
            <person name="Lee S.K."/>
        </authorList>
    </citation>
    <scope>NUCLEOTIDE SEQUENCE [LARGE SCALE GENOMIC DNA]</scope>
    <source>
        <tissue evidence="1">Muscle</tissue>
    </source>
</reference>
<dbReference type="AlphaFoldDB" id="A0A4Z2EQ75"/>
<protein>
    <submittedName>
        <fullName evidence="1">Uncharacterized protein</fullName>
    </submittedName>
</protein>
<name>A0A4Z2EQ75_9TELE</name>
<evidence type="ECO:0000313" key="1">
    <source>
        <dbReference type="EMBL" id="TNN30949.1"/>
    </source>
</evidence>
<sequence>MGMPGGGSKEMGIFFGFIQTNLDPTLARQRRVDSGTSSILQLRELVMFFSRVPSTRRPPDARRVALAPRTIIDLCPPGRRQLTRPVL</sequence>
<organism evidence="1 2">
    <name type="scientific">Liparis tanakae</name>
    <name type="common">Tanaka's snailfish</name>
    <dbReference type="NCBI Taxonomy" id="230148"/>
    <lineage>
        <taxon>Eukaryota</taxon>
        <taxon>Metazoa</taxon>
        <taxon>Chordata</taxon>
        <taxon>Craniata</taxon>
        <taxon>Vertebrata</taxon>
        <taxon>Euteleostomi</taxon>
        <taxon>Actinopterygii</taxon>
        <taxon>Neopterygii</taxon>
        <taxon>Teleostei</taxon>
        <taxon>Neoteleostei</taxon>
        <taxon>Acanthomorphata</taxon>
        <taxon>Eupercaria</taxon>
        <taxon>Perciformes</taxon>
        <taxon>Cottioidei</taxon>
        <taxon>Cottales</taxon>
        <taxon>Liparidae</taxon>
        <taxon>Liparis</taxon>
    </lineage>
</organism>
<keyword evidence="2" id="KW-1185">Reference proteome</keyword>
<dbReference type="Proteomes" id="UP000314294">
    <property type="component" value="Unassembled WGS sequence"/>
</dbReference>
<gene>
    <name evidence="1" type="ORF">EYF80_058899</name>
</gene>